<protein>
    <submittedName>
        <fullName evidence="4">Phage tail sheath subtilisin-like domain-containing protein</fullName>
    </submittedName>
</protein>
<dbReference type="InterPro" id="IPR035089">
    <property type="entry name" value="Phage_sheath_subtilisin"/>
</dbReference>
<dbReference type="InterPro" id="IPR020287">
    <property type="entry name" value="Tail_sheath_C"/>
</dbReference>
<evidence type="ECO:0000313" key="4">
    <source>
        <dbReference type="EMBL" id="MBT9432806.1"/>
    </source>
</evidence>
<organism evidence="4 5">
    <name type="scientific">Candidatus Sodalis endolongispinus</name>
    <dbReference type="NCBI Taxonomy" id="2812662"/>
    <lineage>
        <taxon>Bacteria</taxon>
        <taxon>Pseudomonadati</taxon>
        <taxon>Pseudomonadota</taxon>
        <taxon>Gammaproteobacteria</taxon>
        <taxon>Enterobacterales</taxon>
        <taxon>Bruguierivoracaceae</taxon>
        <taxon>Sodalis</taxon>
    </lineage>
</organism>
<dbReference type="Pfam" id="PF17482">
    <property type="entry name" value="Phage_sheath_1C"/>
    <property type="match status" value="1"/>
</dbReference>
<comment type="caution">
    <text evidence="4">The sequence shown here is derived from an EMBL/GenBank/DDBJ whole genome shotgun (WGS) entry which is preliminary data.</text>
</comment>
<gene>
    <name evidence="4" type="ORF">JZM24_12900</name>
</gene>
<dbReference type="Pfam" id="PF04984">
    <property type="entry name" value="Phage_sheath_1"/>
    <property type="match status" value="1"/>
</dbReference>
<comment type="similarity">
    <text evidence="1">Belongs to the myoviridae tail sheath protein family.</text>
</comment>
<dbReference type="PIRSF" id="PIRSF007349">
    <property type="entry name" value="Tsp_L"/>
    <property type="match status" value="1"/>
</dbReference>
<accession>A0ABS5YFI2</accession>
<name>A0ABS5YFI2_9GAMM</name>
<reference evidence="4 5" key="1">
    <citation type="journal article" date="2021" name="Genome Biol. Evol.">
        <title>The evolution of interdependence in a four-way mealybug symbiosis.</title>
        <authorList>
            <person name="Garber A.I."/>
            <person name="Kupper M."/>
            <person name="Laetsch D.R."/>
            <person name="Weldon S.R."/>
            <person name="Ladinsky M.S."/>
            <person name="Bjorkman P.J."/>
            <person name="McCutcheon J.P."/>
        </authorList>
    </citation>
    <scope>NUCLEOTIDE SEQUENCE [LARGE SCALE GENOMIC DNA]</scope>
    <source>
        <strain evidence="4">SOD</strain>
    </source>
</reference>
<evidence type="ECO:0000259" key="3">
    <source>
        <dbReference type="Pfam" id="PF17482"/>
    </source>
</evidence>
<feature type="domain" description="Tail sheath protein C-terminal" evidence="3">
    <location>
        <begin position="376"/>
        <end position="488"/>
    </location>
</feature>
<feature type="domain" description="Tail sheath protein subtilisin-like" evidence="2">
    <location>
        <begin position="204"/>
        <end position="367"/>
    </location>
</feature>
<evidence type="ECO:0000256" key="1">
    <source>
        <dbReference type="ARBA" id="ARBA00008005"/>
    </source>
</evidence>
<dbReference type="Proteomes" id="UP000811282">
    <property type="component" value="Unassembled WGS sequence"/>
</dbReference>
<dbReference type="RefSeq" id="WP_215669914.1">
    <property type="nucleotide sequence ID" value="NZ_JAFJYC010000001.1"/>
</dbReference>
<dbReference type="InterPro" id="IPR007067">
    <property type="entry name" value="Tail_sheath"/>
</dbReference>
<evidence type="ECO:0000313" key="5">
    <source>
        <dbReference type="Proteomes" id="UP000811282"/>
    </source>
</evidence>
<evidence type="ECO:0000259" key="2">
    <source>
        <dbReference type="Pfam" id="PF04984"/>
    </source>
</evidence>
<dbReference type="EMBL" id="JAFJYC010000001">
    <property type="protein sequence ID" value="MBT9432806.1"/>
    <property type="molecule type" value="Genomic_DNA"/>
</dbReference>
<proteinExistence type="inferred from homology"/>
<keyword evidence="5" id="KW-1185">Reference proteome</keyword>
<sequence>MTISFNTVNANFRVPGFYPEMDNSAANTMQASGPALLIGHALPDAKMTLNSPMMPSAEMMQQLAGSGSQLHRMVQAYRRIDAIGELFVIAVPETTGTEAKGEIAISGTATDAGVVTLYISNQRILAAVKKSDTANTVAAALGKAINDNEDLPVTATISAEKISLTAKHKWLTGNDIPLMLNYYSPTGGENTPHGLNVTITAMSGGAGSPDMDSVISAMGDLLFDFIGLPFGDSSSLQTMSAEMNDTNGRWSPYQQLYGHVYTAKKGTIGELVAFGDTFNDPHLSIAGYEPAIQTAIDELVAARLARCAIFLRNDPARPTHTGELNGVLPAPSGKRFTLTEQQSLLSHGIATANVEGGVLRIQRDVTTYQKNSYGVADNSYLDSETLYTSAYILRRLKSVITSKYGRQKLASDGTRFGAGQAIVTPAVIKGELCAIYRQLENEWIVKNFDAFRQHLIVEHNANDPNRIDVVFPADYINQLRVFALANKFRLQYNQGEVV</sequence>